<dbReference type="Proteomes" id="UP000010478">
    <property type="component" value="Chromosome"/>
</dbReference>
<dbReference type="PANTHER" id="PTHR43047">
    <property type="entry name" value="TWO-COMPONENT HISTIDINE PROTEIN KINASE"/>
    <property type="match status" value="1"/>
</dbReference>
<proteinExistence type="inferred from homology"/>
<dbReference type="Gene3D" id="1.10.287.130">
    <property type="match status" value="1"/>
</dbReference>
<feature type="coiled-coil region" evidence="9">
    <location>
        <begin position="205"/>
        <end position="246"/>
    </location>
</feature>
<dbReference type="GO" id="GO:0005886">
    <property type="term" value="C:plasma membrane"/>
    <property type="evidence" value="ECO:0007669"/>
    <property type="project" value="TreeGrafter"/>
</dbReference>
<dbReference type="PROSITE" id="PS50109">
    <property type="entry name" value="HIS_KIN"/>
    <property type="match status" value="1"/>
</dbReference>
<keyword evidence="12" id="KW-1185">Reference proteome</keyword>
<dbReference type="HOGENOM" id="CLU_566005_0_0_3"/>
<dbReference type="GO" id="GO:0009927">
    <property type="term" value="F:histidine phosphotransfer kinase activity"/>
    <property type="evidence" value="ECO:0007669"/>
    <property type="project" value="TreeGrafter"/>
</dbReference>
<evidence type="ECO:0000313" key="11">
    <source>
        <dbReference type="EMBL" id="AFZ06034.1"/>
    </source>
</evidence>
<comment type="catalytic activity">
    <reaction evidence="1">
        <text>ATP + protein L-histidine = ADP + protein N-phospho-L-histidine.</text>
        <dbReference type="EC" id="2.7.13.3"/>
    </reaction>
</comment>
<evidence type="ECO:0000256" key="3">
    <source>
        <dbReference type="ARBA" id="ARBA00012438"/>
    </source>
</evidence>
<dbReference type="SMART" id="SM00388">
    <property type="entry name" value="HisKA"/>
    <property type="match status" value="1"/>
</dbReference>
<dbReference type="AlphaFoldDB" id="K9VEW7"/>
<evidence type="ECO:0000256" key="9">
    <source>
        <dbReference type="SAM" id="Coils"/>
    </source>
</evidence>
<dbReference type="InterPro" id="IPR036890">
    <property type="entry name" value="HATPase_C_sf"/>
</dbReference>
<dbReference type="InterPro" id="IPR003018">
    <property type="entry name" value="GAF"/>
</dbReference>
<dbReference type="SUPFAM" id="SSF47384">
    <property type="entry name" value="Homodimeric domain of signal transducing histidine kinase"/>
    <property type="match status" value="1"/>
</dbReference>
<evidence type="ECO:0000313" key="12">
    <source>
        <dbReference type="Proteomes" id="UP000010478"/>
    </source>
</evidence>
<dbReference type="Pfam" id="PF13185">
    <property type="entry name" value="GAF_2"/>
    <property type="match status" value="1"/>
</dbReference>
<evidence type="ECO:0000256" key="2">
    <source>
        <dbReference type="ARBA" id="ARBA00006402"/>
    </source>
</evidence>
<protein>
    <recommendedName>
        <fullName evidence="8">Circadian input-output histidine kinase CikA</fullName>
        <ecNumber evidence="3">2.7.13.3</ecNumber>
    </recommendedName>
</protein>
<dbReference type="InterPro" id="IPR029016">
    <property type="entry name" value="GAF-like_dom_sf"/>
</dbReference>
<evidence type="ECO:0000256" key="6">
    <source>
        <dbReference type="ARBA" id="ARBA00022777"/>
    </source>
</evidence>
<dbReference type="InterPro" id="IPR036097">
    <property type="entry name" value="HisK_dim/P_sf"/>
</dbReference>
<evidence type="ECO:0000256" key="5">
    <source>
        <dbReference type="ARBA" id="ARBA00022679"/>
    </source>
</evidence>
<dbReference type="SUPFAM" id="SSF55781">
    <property type="entry name" value="GAF domain-like"/>
    <property type="match status" value="1"/>
</dbReference>
<gene>
    <name evidence="11" type="ORF">Osc7112_1513</name>
</gene>
<keyword evidence="7" id="KW-0902">Two-component regulatory system</keyword>
<dbReference type="Gene3D" id="3.30.450.40">
    <property type="match status" value="1"/>
</dbReference>
<dbReference type="InterPro" id="IPR005467">
    <property type="entry name" value="His_kinase_dom"/>
</dbReference>
<dbReference type="FunFam" id="3.30.565.10:FF:000010">
    <property type="entry name" value="Sensor histidine kinase RcsC"/>
    <property type="match status" value="1"/>
</dbReference>
<evidence type="ECO:0000256" key="7">
    <source>
        <dbReference type="ARBA" id="ARBA00023012"/>
    </source>
</evidence>
<dbReference type="eggNOG" id="COG2205">
    <property type="taxonomic scope" value="Bacteria"/>
</dbReference>
<keyword evidence="6 11" id="KW-0418">Kinase</keyword>
<keyword evidence="4" id="KW-0597">Phosphoprotein</keyword>
<dbReference type="SUPFAM" id="SSF55874">
    <property type="entry name" value="ATPase domain of HSP90 chaperone/DNA topoisomerase II/histidine kinase"/>
    <property type="match status" value="1"/>
</dbReference>
<dbReference type="PRINTS" id="PR00344">
    <property type="entry name" value="BCTRLSENSOR"/>
</dbReference>
<evidence type="ECO:0000256" key="4">
    <source>
        <dbReference type="ARBA" id="ARBA00022553"/>
    </source>
</evidence>
<dbReference type="PANTHER" id="PTHR43047:SF72">
    <property type="entry name" value="OSMOSENSING HISTIDINE PROTEIN KINASE SLN1"/>
    <property type="match status" value="1"/>
</dbReference>
<keyword evidence="9" id="KW-0175">Coiled coil</keyword>
<evidence type="ECO:0000259" key="10">
    <source>
        <dbReference type="PROSITE" id="PS50109"/>
    </source>
</evidence>
<dbReference type="Gene3D" id="3.30.565.10">
    <property type="entry name" value="Histidine kinase-like ATPase, C-terminal domain"/>
    <property type="match status" value="1"/>
</dbReference>
<dbReference type="STRING" id="179408.Osc7112_1513"/>
<dbReference type="CDD" id="cd00082">
    <property type="entry name" value="HisKA"/>
    <property type="match status" value="1"/>
</dbReference>
<dbReference type="InterPro" id="IPR003661">
    <property type="entry name" value="HisK_dim/P_dom"/>
</dbReference>
<dbReference type="InterPro" id="IPR004358">
    <property type="entry name" value="Sig_transdc_His_kin-like_C"/>
</dbReference>
<comment type="similarity">
    <text evidence="2">In the N-terminal section; belongs to the phytochrome family.</text>
</comment>
<dbReference type="Pfam" id="PF00512">
    <property type="entry name" value="HisKA"/>
    <property type="match status" value="1"/>
</dbReference>
<evidence type="ECO:0000256" key="8">
    <source>
        <dbReference type="ARBA" id="ARBA00074306"/>
    </source>
</evidence>
<dbReference type="SMART" id="SM00387">
    <property type="entry name" value="HATPase_c"/>
    <property type="match status" value="1"/>
</dbReference>
<feature type="domain" description="Histidine kinase" evidence="10">
    <location>
        <begin position="256"/>
        <end position="475"/>
    </location>
</feature>
<organism evidence="11 12">
    <name type="scientific">Phormidium nigroviride PCC 7112</name>
    <dbReference type="NCBI Taxonomy" id="179408"/>
    <lineage>
        <taxon>Bacteria</taxon>
        <taxon>Bacillati</taxon>
        <taxon>Cyanobacteriota</taxon>
        <taxon>Cyanophyceae</taxon>
        <taxon>Oscillatoriophycideae</taxon>
        <taxon>Oscillatoriales</taxon>
        <taxon>Oscillatoriaceae</taxon>
        <taxon>Phormidium</taxon>
    </lineage>
</organism>
<dbReference type="CDD" id="cd16922">
    <property type="entry name" value="HATPase_EvgS-ArcB-TorS-like"/>
    <property type="match status" value="1"/>
</dbReference>
<dbReference type="InterPro" id="IPR003594">
    <property type="entry name" value="HATPase_dom"/>
</dbReference>
<dbReference type="EC" id="2.7.13.3" evidence="3"/>
<reference evidence="11 12" key="1">
    <citation type="submission" date="2012-05" db="EMBL/GenBank/DDBJ databases">
        <title>Finished chromosome of genome of Oscillatoria sp. PCC 7112.</title>
        <authorList>
            <consortium name="US DOE Joint Genome Institute"/>
            <person name="Gugger M."/>
            <person name="Coursin T."/>
            <person name="Rippka R."/>
            <person name="Tandeau De Marsac N."/>
            <person name="Huntemann M."/>
            <person name="Wei C.-L."/>
            <person name="Han J."/>
            <person name="Detter J.C."/>
            <person name="Han C."/>
            <person name="Tapia R."/>
            <person name="Davenport K."/>
            <person name="Daligault H."/>
            <person name="Erkkila T."/>
            <person name="Gu W."/>
            <person name="Munk A.C.C."/>
            <person name="Teshima H."/>
            <person name="Xu Y."/>
            <person name="Chain P."/>
            <person name="Chen A."/>
            <person name="Krypides N."/>
            <person name="Mavromatis K."/>
            <person name="Markowitz V."/>
            <person name="Szeto E."/>
            <person name="Ivanova N."/>
            <person name="Mikhailova N."/>
            <person name="Ovchinnikova G."/>
            <person name="Pagani I."/>
            <person name="Pati A."/>
            <person name="Goodwin L."/>
            <person name="Peters L."/>
            <person name="Pitluck S."/>
            <person name="Woyke T."/>
            <person name="Kerfeld C."/>
        </authorList>
    </citation>
    <scope>NUCLEOTIDE SEQUENCE [LARGE SCALE GENOMIC DNA]</scope>
    <source>
        <strain evidence="11 12">PCC 7112</strain>
    </source>
</reference>
<accession>K9VEW7</accession>
<dbReference type="GO" id="GO:0000155">
    <property type="term" value="F:phosphorelay sensor kinase activity"/>
    <property type="evidence" value="ECO:0007669"/>
    <property type="project" value="InterPro"/>
</dbReference>
<name>K9VEW7_9CYAN</name>
<keyword evidence="5" id="KW-0808">Transferase</keyword>
<dbReference type="EMBL" id="CP003614">
    <property type="protein sequence ID" value="AFZ06034.1"/>
    <property type="molecule type" value="Genomic_DNA"/>
</dbReference>
<sequence>MEWVGTYIDMQQIEQTQAEPQAEPEFWRHQARSEANFKDEKRCEARTVIEAGRELQVIEQFTNILSQRAGNWNELLQAIADATVEAIAGAEFCLVALPESDSSGLKLSAVGGAENFAAGKNPHVPNKLLWKAFATGQPVLWRSECDGPLPAAGCAAAIESGESGRLGVLAIGNGKDSTAIDAHTQQLLAVMGKQAAIAINSARAIEKLKKQEQLLDLQNELLIRQQEELENQGRRIQQQKLQLLEAAKLKSQFLGLMSHELRTPMNSIIGFSQLLLRQHKQLLSAQQTEMVGRILHNGKNLLLLINDILDLSKIESCRTELKSEKFDLAHLVMDVALEFINQAAEKNVAMSVSVCLQDRFIVNDKLRLRQVLVNLISNAVKFTHQGSIYIEVRELNGDRLIITVRDTGIGICETDLPHIFDKFRQGDQSTTRHYPGTGLGLAICACLVKMMDGTIMAESQPKKGSTFRMEFPRKIYPKKLTS</sequence>
<evidence type="ECO:0000256" key="1">
    <source>
        <dbReference type="ARBA" id="ARBA00000085"/>
    </source>
</evidence>
<dbReference type="KEGG" id="oni:Osc7112_1513"/>
<dbReference type="Pfam" id="PF02518">
    <property type="entry name" value="HATPase_c"/>
    <property type="match status" value="1"/>
</dbReference>